<evidence type="ECO:0000256" key="3">
    <source>
        <dbReference type="ARBA" id="ARBA00022821"/>
    </source>
</evidence>
<evidence type="ECO:0000256" key="2">
    <source>
        <dbReference type="ARBA" id="ARBA00022737"/>
    </source>
</evidence>
<comment type="caution">
    <text evidence="7">The sequence shown here is derived from an EMBL/GenBank/DDBJ whole genome shotgun (WGS) entry which is preliminary data.</text>
</comment>
<evidence type="ECO:0000313" key="7">
    <source>
        <dbReference type="EMBL" id="CAI0396521.1"/>
    </source>
</evidence>
<dbReference type="GO" id="GO:0007165">
    <property type="term" value="P:signal transduction"/>
    <property type="evidence" value="ECO:0007669"/>
    <property type="project" value="InterPro"/>
</dbReference>
<dbReference type="Gene3D" id="3.40.50.300">
    <property type="entry name" value="P-loop containing nucleotide triphosphate hydrolases"/>
    <property type="match status" value="1"/>
</dbReference>
<dbReference type="InterPro" id="IPR055414">
    <property type="entry name" value="LRR_R13L4/SHOC2-like"/>
</dbReference>
<keyword evidence="3" id="KW-0611">Plant defense</keyword>
<accession>A0AAV0IGA0</accession>
<reference evidence="7" key="1">
    <citation type="submission" date="2022-08" db="EMBL/GenBank/DDBJ databases">
        <authorList>
            <person name="Gutierrez-Valencia J."/>
        </authorList>
    </citation>
    <scope>NUCLEOTIDE SEQUENCE</scope>
</reference>
<dbReference type="InterPro" id="IPR032675">
    <property type="entry name" value="LRR_dom_sf"/>
</dbReference>
<dbReference type="InterPro" id="IPR035897">
    <property type="entry name" value="Toll_tir_struct_dom_sf"/>
</dbReference>
<dbReference type="SUPFAM" id="SSF46785">
    <property type="entry name" value="Winged helix' DNA-binding domain"/>
    <property type="match status" value="1"/>
</dbReference>
<gene>
    <name evidence="7" type="ORF">LITE_LOCUS9168</name>
</gene>
<dbReference type="InterPro" id="IPR044974">
    <property type="entry name" value="Disease_R_plants"/>
</dbReference>
<dbReference type="GO" id="GO:0051707">
    <property type="term" value="P:response to other organism"/>
    <property type="evidence" value="ECO:0007669"/>
    <property type="project" value="UniProtKB-ARBA"/>
</dbReference>
<protein>
    <recommendedName>
        <fullName evidence="6">TIR domain-containing protein</fullName>
    </recommendedName>
</protein>
<dbReference type="EMBL" id="CAMGYJ010000003">
    <property type="protein sequence ID" value="CAI0396521.1"/>
    <property type="molecule type" value="Genomic_DNA"/>
</dbReference>
<dbReference type="Gene3D" id="3.80.10.10">
    <property type="entry name" value="Ribonuclease Inhibitor"/>
    <property type="match status" value="2"/>
</dbReference>
<dbReference type="SUPFAM" id="SSF52200">
    <property type="entry name" value="Toll/Interleukin receptor TIR domain"/>
    <property type="match status" value="1"/>
</dbReference>
<dbReference type="Pfam" id="PF00931">
    <property type="entry name" value="NB-ARC"/>
    <property type="match status" value="1"/>
</dbReference>
<keyword evidence="1" id="KW-0433">Leucine-rich repeat</keyword>
<dbReference type="PROSITE" id="PS50104">
    <property type="entry name" value="TIR"/>
    <property type="match status" value="1"/>
</dbReference>
<feature type="region of interest" description="Disordered" evidence="5">
    <location>
        <begin position="14"/>
        <end position="145"/>
    </location>
</feature>
<dbReference type="InterPro" id="IPR002182">
    <property type="entry name" value="NB-ARC"/>
</dbReference>
<keyword evidence="4" id="KW-0520">NAD</keyword>
<feature type="compositionally biased region" description="Pro residues" evidence="5">
    <location>
        <begin position="41"/>
        <end position="52"/>
    </location>
</feature>
<dbReference type="PANTHER" id="PTHR11017">
    <property type="entry name" value="LEUCINE-RICH REPEAT-CONTAINING PROTEIN"/>
    <property type="match status" value="1"/>
</dbReference>
<feature type="compositionally biased region" description="Low complexity" evidence="5">
    <location>
        <begin position="25"/>
        <end position="40"/>
    </location>
</feature>
<dbReference type="Pfam" id="PF23282">
    <property type="entry name" value="WHD_ROQ1"/>
    <property type="match status" value="1"/>
</dbReference>
<dbReference type="GO" id="GO:0006952">
    <property type="term" value="P:defense response"/>
    <property type="evidence" value="ECO:0007669"/>
    <property type="project" value="UniProtKB-KW"/>
</dbReference>
<dbReference type="Pfam" id="PF01582">
    <property type="entry name" value="TIR"/>
    <property type="match status" value="1"/>
</dbReference>
<dbReference type="Gene3D" id="1.10.8.430">
    <property type="entry name" value="Helical domain of apoptotic protease-activating factors"/>
    <property type="match status" value="1"/>
</dbReference>
<dbReference type="InterPro" id="IPR058192">
    <property type="entry name" value="WHD_ROQ1-like"/>
</dbReference>
<dbReference type="SUPFAM" id="SSF52058">
    <property type="entry name" value="L domain-like"/>
    <property type="match status" value="1"/>
</dbReference>
<dbReference type="PRINTS" id="PR00364">
    <property type="entry name" value="DISEASERSIST"/>
</dbReference>
<evidence type="ECO:0000259" key="6">
    <source>
        <dbReference type="PROSITE" id="PS50104"/>
    </source>
</evidence>
<keyword evidence="8" id="KW-1185">Reference proteome</keyword>
<evidence type="ECO:0000256" key="5">
    <source>
        <dbReference type="SAM" id="MobiDB-lite"/>
    </source>
</evidence>
<evidence type="ECO:0000256" key="4">
    <source>
        <dbReference type="ARBA" id="ARBA00023027"/>
    </source>
</evidence>
<evidence type="ECO:0000256" key="1">
    <source>
        <dbReference type="ARBA" id="ARBA00022614"/>
    </source>
</evidence>
<dbReference type="Pfam" id="PF23598">
    <property type="entry name" value="LRR_14"/>
    <property type="match status" value="1"/>
</dbReference>
<feature type="domain" description="TIR" evidence="6">
    <location>
        <begin position="146"/>
        <end position="317"/>
    </location>
</feature>
<dbReference type="Gene3D" id="3.40.50.10140">
    <property type="entry name" value="Toll/interleukin-1 receptor homology (TIR) domain"/>
    <property type="match status" value="1"/>
</dbReference>
<sequence>KKTFFLALHTSCPLASSTIHPTNPPLLHSLSPSYPMSQDSPPQPPPPPPPPRGRLLVNPLTRTFEPRPPPPRGRLLPGPNWTICSVPPKPPSRGRIVVRPADQDPPPPPRANLISNKEETVVPTPDPSPPAAAPPPPDNENTNPSCKYDAFISFRGTDVRQTFLSHLFAHMNDERHVLTFKDDVNLKRGDKISPTLIDAIERSSSYVVIFSPNYADSDWCLDELVKILECSRKYERKVVPVFYGGVTPSHVRNRKGSYGDAFTEYEKKLPSKEMEAKLKTWTAALKQAANISGFDSLVTKPERHLVEEITRTILGAIRQTFSPIMEGLVGIDQDIQDVEKLLSFDDENDNRVIGFWGMPGIGKTTLAKAMFHKIDAEKFEGVHFIENFAAQLKKTQVIDLQNELFHKLLGDDEQAHVMPTNLKLDRVGRVRSFVVVDDVTMDSLRSLKELLHGKLCNLFRAGSRIILTSTDRQVLKNVGCQVVHQVKGLDDDKALQLLSSYAFRKDRPPSEFMERCKKIVSYASGHPLALTVLGAALLGRSTGYWDCALDKLKKIPNKEIENLLMISYDGLSVEEQSVFLDIACFFNHEDYNFVTRVLDEDLVSNLVDKSLLCVNGSKGEIEMHGMLKDLGKKIVRKERMLEKRSRLWKAEDLQTLLNKNMGTGATEGILLNMSKTKEEVCASSATFERMMNLRLLSIQVAKQRSVISAHVLPLSSQSKKVFVPEELKSLSGELRLLEWDLFPATSLPCEFSPRYLHVLRLKHSNIRQLWESNNVDLGNLRELNLFASKYLRKLPDLSKSKKLEVIDLTSCTSLDELHDSIIYLPKLQTLILNSCGSLNPNFLDQHQAKGDQTQAFPSLKEVNLDKTRIKQVPYLIKSAPLLSKLSCSSCPNIPEFPEILQSMEGLLELDLSYCKGISSIPDTIRILSSLEKLDLSGTGIEEVPSSVLDLRRLSVLRYAKCEKLLRAPTSYKKLYCLKTLDDSDCVMLTNKNPELPDTLEYQRDN</sequence>
<evidence type="ECO:0000313" key="8">
    <source>
        <dbReference type="Proteomes" id="UP001154282"/>
    </source>
</evidence>
<dbReference type="InterPro" id="IPR027417">
    <property type="entry name" value="P-loop_NTPase"/>
</dbReference>
<feature type="compositionally biased region" description="Pro residues" evidence="5">
    <location>
        <begin position="124"/>
        <end position="138"/>
    </location>
</feature>
<dbReference type="AlphaFoldDB" id="A0AAV0IGA0"/>
<name>A0AAV0IGA0_9ROSI</name>
<dbReference type="Proteomes" id="UP001154282">
    <property type="component" value="Unassembled WGS sequence"/>
</dbReference>
<dbReference type="InterPro" id="IPR036390">
    <property type="entry name" value="WH_DNA-bd_sf"/>
</dbReference>
<dbReference type="GO" id="GO:0043531">
    <property type="term" value="F:ADP binding"/>
    <property type="evidence" value="ECO:0007669"/>
    <property type="project" value="InterPro"/>
</dbReference>
<keyword evidence="2" id="KW-0677">Repeat</keyword>
<dbReference type="SMART" id="SM00255">
    <property type="entry name" value="TIR"/>
    <property type="match status" value="1"/>
</dbReference>
<proteinExistence type="predicted"/>
<dbReference type="PANTHER" id="PTHR11017:SF479">
    <property type="entry name" value="DISEASE RESISTANCE PROTEIN (TIR-NBS-LRR CLASS) FAMILY"/>
    <property type="match status" value="1"/>
</dbReference>
<organism evidence="7 8">
    <name type="scientific">Linum tenue</name>
    <dbReference type="NCBI Taxonomy" id="586396"/>
    <lineage>
        <taxon>Eukaryota</taxon>
        <taxon>Viridiplantae</taxon>
        <taxon>Streptophyta</taxon>
        <taxon>Embryophyta</taxon>
        <taxon>Tracheophyta</taxon>
        <taxon>Spermatophyta</taxon>
        <taxon>Magnoliopsida</taxon>
        <taxon>eudicotyledons</taxon>
        <taxon>Gunneridae</taxon>
        <taxon>Pentapetalae</taxon>
        <taxon>rosids</taxon>
        <taxon>fabids</taxon>
        <taxon>Malpighiales</taxon>
        <taxon>Linaceae</taxon>
        <taxon>Linum</taxon>
    </lineage>
</organism>
<dbReference type="FunFam" id="3.40.50.10140:FF:000007">
    <property type="entry name" value="Disease resistance protein (TIR-NBS-LRR class)"/>
    <property type="match status" value="1"/>
</dbReference>
<feature type="non-terminal residue" evidence="7">
    <location>
        <position position="1"/>
    </location>
</feature>
<dbReference type="InterPro" id="IPR000157">
    <property type="entry name" value="TIR_dom"/>
</dbReference>
<dbReference type="SUPFAM" id="SSF52540">
    <property type="entry name" value="P-loop containing nucleoside triphosphate hydrolases"/>
    <property type="match status" value="1"/>
</dbReference>
<dbReference type="InterPro" id="IPR042197">
    <property type="entry name" value="Apaf_helical"/>
</dbReference>